<dbReference type="PANTHER" id="PTHR45436">
    <property type="entry name" value="SENSOR HISTIDINE KINASE YKOH"/>
    <property type="match status" value="1"/>
</dbReference>
<feature type="domain" description="Histidine kinase" evidence="12">
    <location>
        <begin position="273"/>
        <end position="476"/>
    </location>
</feature>
<keyword evidence="6" id="KW-0812">Transmembrane</keyword>
<sequence>MRQLRLPGRPLTLTTRLVAVVVLLVAVTALAIGTATTIAMRENLDRRLDQDVRAALSRTLEGPSAPRPQAPDGSRDDDFGPGQELGSLSAVLPDDATPRGMVLSGGRGWDPGTALTDEQLAALSGLEESDRDLRTVRLPGLGDYRVAVAGLEGGQVVAGLPLDEVEDTVADLLRLELLATLVGIALAAVAAVVVVRRQLAPLREVAATAHRVAELPLASGEIEMAERVPAGLTDERTEIGQVGSALNAMLDHVESSLAQRHRSEQQVRQFVADASHELRTPLATIAGYTELARRRHETTGTALAKVETESARMTALVEDLLLLARLDSGRPLEREPVDLSRLLLEAVNDARVVDPDHQWRLSLPDAPLTVTGDAARLHQVVTNLLTNARKYTPDGSTVTVTGTPSGFTVHDDGPGFSPELAPRAFERFVRGDVARTRAGGAGLGLSLVEAIVAAHGGTVALVSVPGDTTITVTLPR</sequence>
<evidence type="ECO:0000256" key="4">
    <source>
        <dbReference type="ARBA" id="ARBA00022553"/>
    </source>
</evidence>
<reference evidence="14" key="1">
    <citation type="submission" date="2020-05" db="EMBL/GenBank/DDBJ databases">
        <authorList>
            <person name="Chiriac C."/>
            <person name="Salcher M."/>
            <person name="Ghai R."/>
            <person name="Kavagutti S V."/>
        </authorList>
    </citation>
    <scope>NUCLEOTIDE SEQUENCE</scope>
</reference>
<dbReference type="Gene3D" id="6.10.340.10">
    <property type="match status" value="1"/>
</dbReference>
<dbReference type="InterPro" id="IPR003660">
    <property type="entry name" value="HAMP_dom"/>
</dbReference>
<dbReference type="PRINTS" id="PR00344">
    <property type="entry name" value="BCTRLSENSOR"/>
</dbReference>
<dbReference type="Pfam" id="PF00672">
    <property type="entry name" value="HAMP"/>
    <property type="match status" value="1"/>
</dbReference>
<dbReference type="EC" id="2.7.13.3" evidence="3"/>
<dbReference type="AlphaFoldDB" id="A0A6J7HKT3"/>
<dbReference type="GO" id="GO:0000155">
    <property type="term" value="F:phosphorelay sensor kinase activity"/>
    <property type="evidence" value="ECO:0007669"/>
    <property type="project" value="InterPro"/>
</dbReference>
<keyword evidence="10" id="KW-0472">Membrane</keyword>
<keyword evidence="9" id="KW-0902">Two-component regulatory system</keyword>
<dbReference type="InterPro" id="IPR003594">
    <property type="entry name" value="HATPase_dom"/>
</dbReference>
<evidence type="ECO:0000256" key="9">
    <source>
        <dbReference type="ARBA" id="ARBA00023012"/>
    </source>
</evidence>
<dbReference type="GO" id="GO:0005886">
    <property type="term" value="C:plasma membrane"/>
    <property type="evidence" value="ECO:0007669"/>
    <property type="project" value="TreeGrafter"/>
</dbReference>
<accession>A0A6J7HKT3</accession>
<dbReference type="InterPro" id="IPR036097">
    <property type="entry name" value="HisK_dim/P_sf"/>
</dbReference>
<dbReference type="InterPro" id="IPR036890">
    <property type="entry name" value="HATPase_C_sf"/>
</dbReference>
<evidence type="ECO:0000256" key="5">
    <source>
        <dbReference type="ARBA" id="ARBA00022679"/>
    </source>
</evidence>
<dbReference type="SMART" id="SM00388">
    <property type="entry name" value="HisKA"/>
    <property type="match status" value="1"/>
</dbReference>
<protein>
    <recommendedName>
        <fullName evidence="3">histidine kinase</fullName>
        <ecNumber evidence="3">2.7.13.3</ecNumber>
    </recommendedName>
</protein>
<dbReference type="Gene3D" id="3.30.565.10">
    <property type="entry name" value="Histidine kinase-like ATPase, C-terminal domain"/>
    <property type="match status" value="1"/>
</dbReference>
<dbReference type="CDD" id="cd00082">
    <property type="entry name" value="HisKA"/>
    <property type="match status" value="1"/>
</dbReference>
<dbReference type="SMART" id="SM00387">
    <property type="entry name" value="HATPase_c"/>
    <property type="match status" value="1"/>
</dbReference>
<comment type="subcellular location">
    <subcellularLocation>
        <location evidence="2">Membrane</location>
    </subcellularLocation>
</comment>
<keyword evidence="4" id="KW-0597">Phosphoprotein</keyword>
<organism evidence="14">
    <name type="scientific">freshwater metagenome</name>
    <dbReference type="NCBI Taxonomy" id="449393"/>
    <lineage>
        <taxon>unclassified sequences</taxon>
        <taxon>metagenomes</taxon>
        <taxon>ecological metagenomes</taxon>
    </lineage>
</organism>
<dbReference type="PROSITE" id="PS50109">
    <property type="entry name" value="HIS_KIN"/>
    <property type="match status" value="1"/>
</dbReference>
<proteinExistence type="predicted"/>
<evidence type="ECO:0000256" key="8">
    <source>
        <dbReference type="ARBA" id="ARBA00022989"/>
    </source>
</evidence>
<evidence type="ECO:0000256" key="6">
    <source>
        <dbReference type="ARBA" id="ARBA00022692"/>
    </source>
</evidence>
<dbReference type="PROSITE" id="PS50885">
    <property type="entry name" value="HAMP"/>
    <property type="match status" value="1"/>
</dbReference>
<evidence type="ECO:0000259" key="12">
    <source>
        <dbReference type="PROSITE" id="PS50109"/>
    </source>
</evidence>
<dbReference type="CDD" id="cd00075">
    <property type="entry name" value="HATPase"/>
    <property type="match status" value="1"/>
</dbReference>
<dbReference type="InterPro" id="IPR004358">
    <property type="entry name" value="Sig_transdc_His_kin-like_C"/>
</dbReference>
<evidence type="ECO:0000256" key="3">
    <source>
        <dbReference type="ARBA" id="ARBA00012438"/>
    </source>
</evidence>
<evidence type="ECO:0000256" key="2">
    <source>
        <dbReference type="ARBA" id="ARBA00004370"/>
    </source>
</evidence>
<evidence type="ECO:0000256" key="11">
    <source>
        <dbReference type="SAM" id="MobiDB-lite"/>
    </source>
</evidence>
<keyword evidence="8" id="KW-1133">Transmembrane helix</keyword>
<feature type="region of interest" description="Disordered" evidence="11">
    <location>
        <begin position="57"/>
        <end position="108"/>
    </location>
</feature>
<keyword evidence="5" id="KW-0808">Transferase</keyword>
<dbReference type="PANTHER" id="PTHR45436:SF5">
    <property type="entry name" value="SENSOR HISTIDINE KINASE TRCS"/>
    <property type="match status" value="1"/>
</dbReference>
<evidence type="ECO:0000256" key="7">
    <source>
        <dbReference type="ARBA" id="ARBA00022777"/>
    </source>
</evidence>
<dbReference type="SUPFAM" id="SSF55874">
    <property type="entry name" value="ATPase domain of HSP90 chaperone/DNA topoisomerase II/histidine kinase"/>
    <property type="match status" value="1"/>
</dbReference>
<dbReference type="FunFam" id="1.10.287.130:FF:000001">
    <property type="entry name" value="Two-component sensor histidine kinase"/>
    <property type="match status" value="1"/>
</dbReference>
<dbReference type="EMBL" id="CAFBMW010000004">
    <property type="protein sequence ID" value="CAB4921727.1"/>
    <property type="molecule type" value="Genomic_DNA"/>
</dbReference>
<dbReference type="CDD" id="cd06225">
    <property type="entry name" value="HAMP"/>
    <property type="match status" value="1"/>
</dbReference>
<keyword evidence="7" id="KW-0418">Kinase</keyword>
<dbReference type="InterPro" id="IPR050428">
    <property type="entry name" value="TCS_sensor_his_kinase"/>
</dbReference>
<dbReference type="Pfam" id="PF02518">
    <property type="entry name" value="HATPase_c"/>
    <property type="match status" value="1"/>
</dbReference>
<dbReference type="Pfam" id="PF00512">
    <property type="entry name" value="HisKA"/>
    <property type="match status" value="1"/>
</dbReference>
<dbReference type="InterPro" id="IPR003661">
    <property type="entry name" value="HisK_dim/P_dom"/>
</dbReference>
<evidence type="ECO:0000256" key="1">
    <source>
        <dbReference type="ARBA" id="ARBA00000085"/>
    </source>
</evidence>
<dbReference type="SMART" id="SM00304">
    <property type="entry name" value="HAMP"/>
    <property type="match status" value="1"/>
</dbReference>
<feature type="domain" description="HAMP" evidence="13">
    <location>
        <begin position="196"/>
        <end position="258"/>
    </location>
</feature>
<evidence type="ECO:0000256" key="10">
    <source>
        <dbReference type="ARBA" id="ARBA00023136"/>
    </source>
</evidence>
<name>A0A6J7HKT3_9ZZZZ</name>
<dbReference type="Gene3D" id="1.10.287.130">
    <property type="match status" value="1"/>
</dbReference>
<dbReference type="InterPro" id="IPR005467">
    <property type="entry name" value="His_kinase_dom"/>
</dbReference>
<evidence type="ECO:0000259" key="13">
    <source>
        <dbReference type="PROSITE" id="PS50885"/>
    </source>
</evidence>
<dbReference type="SUPFAM" id="SSF47384">
    <property type="entry name" value="Homodimeric domain of signal transducing histidine kinase"/>
    <property type="match status" value="1"/>
</dbReference>
<evidence type="ECO:0000313" key="14">
    <source>
        <dbReference type="EMBL" id="CAB4921727.1"/>
    </source>
</evidence>
<comment type="catalytic activity">
    <reaction evidence="1">
        <text>ATP + protein L-histidine = ADP + protein N-phospho-L-histidine.</text>
        <dbReference type="EC" id="2.7.13.3"/>
    </reaction>
</comment>
<gene>
    <name evidence="14" type="ORF">UFOPK3662_00653</name>
</gene>